<organism evidence="14 15">
    <name type="scientific">Candidatus Wolfebacteria bacterium RIFCSPLOWO2_01_FULL_45_19</name>
    <dbReference type="NCBI Taxonomy" id="1802557"/>
    <lineage>
        <taxon>Bacteria</taxon>
        <taxon>Candidatus Wolfeibacteriota</taxon>
    </lineage>
</organism>
<evidence type="ECO:0000256" key="1">
    <source>
        <dbReference type="ARBA" id="ARBA00022475"/>
    </source>
</evidence>
<dbReference type="GO" id="GO:0009252">
    <property type="term" value="P:peptidoglycan biosynthetic process"/>
    <property type="evidence" value="ECO:0007669"/>
    <property type="project" value="UniProtKB-UniRule"/>
</dbReference>
<comment type="caution">
    <text evidence="10">Lacks conserved residue(s) required for the propagation of feature annotation.</text>
</comment>
<name>A0A1F8DTA4_9BACT</name>
<dbReference type="PANTHER" id="PTHR21015:SF22">
    <property type="entry name" value="GLYCOSYLTRANSFERASE"/>
    <property type="match status" value="1"/>
</dbReference>
<sequence>MTRIRIALTGGGSGGHIYPLIAVVEELQFLAVTLGMELDIRYFGDPGEYKELFAANGIRITRVASSKLRRYFSIMNVLDAFKFFIGIIQAWWKIFFFMPNVIFSKGGPGALPVILAGRFYRVMVVIHESDSIPGRTNSISAKFAARIAVSFSSAAKYFQERGFQNTALTGNPVRPSIFKNIPSQNYAKDSLGFDSSLSLILVLGGSRGALHLNNFVVDNMQTFTAKYQVLHQTGIKHYSRVLEQTKSMAGPRYKAVAYFDDIKTVLSAADLVVSRAGAGSIFEIAAFGKPAILVPLPEDVVGGHQIRNAYDFANSGAAIVIEEENLLNSIFIAQVNKILDDPAKKTEMSEASKQFFKPNAGRVIAEEILKLAGRD</sequence>
<keyword evidence="4 10" id="KW-0808">Transferase</keyword>
<feature type="domain" description="Glycosyl transferase family 28 C-terminal" evidence="13">
    <location>
        <begin position="200"/>
        <end position="359"/>
    </location>
</feature>
<keyword evidence="9 10" id="KW-0961">Cell wall biogenesis/degradation</keyword>
<dbReference type="GO" id="GO:0005975">
    <property type="term" value="P:carbohydrate metabolic process"/>
    <property type="evidence" value="ECO:0007669"/>
    <property type="project" value="InterPro"/>
</dbReference>
<evidence type="ECO:0000256" key="10">
    <source>
        <dbReference type="HAMAP-Rule" id="MF_00033"/>
    </source>
</evidence>
<dbReference type="GO" id="GO:0051991">
    <property type="term" value="F:UDP-N-acetyl-D-glucosamine:N-acetylmuramoyl-L-alanyl-D-glutamyl-meso-2,6-diaminopimelyl-D-alanyl-D-alanine-diphosphoundecaprenol 4-beta-N-acetylglucosaminlytransferase activity"/>
    <property type="evidence" value="ECO:0007669"/>
    <property type="project" value="RHEA"/>
</dbReference>
<evidence type="ECO:0000313" key="15">
    <source>
        <dbReference type="Proteomes" id="UP000178946"/>
    </source>
</evidence>
<dbReference type="EC" id="2.4.1.227" evidence="10"/>
<evidence type="ECO:0000256" key="3">
    <source>
        <dbReference type="ARBA" id="ARBA00022676"/>
    </source>
</evidence>
<dbReference type="GO" id="GO:0071555">
    <property type="term" value="P:cell wall organization"/>
    <property type="evidence" value="ECO:0007669"/>
    <property type="project" value="UniProtKB-KW"/>
</dbReference>
<dbReference type="HAMAP" id="MF_00033">
    <property type="entry name" value="MurG"/>
    <property type="match status" value="1"/>
</dbReference>
<comment type="similarity">
    <text evidence="10">Belongs to the glycosyltransferase 28 family. MurG subfamily.</text>
</comment>
<evidence type="ECO:0000256" key="2">
    <source>
        <dbReference type="ARBA" id="ARBA00022618"/>
    </source>
</evidence>
<evidence type="ECO:0000259" key="12">
    <source>
        <dbReference type="Pfam" id="PF03033"/>
    </source>
</evidence>
<gene>
    <name evidence="10" type="primary">murG</name>
    <name evidence="14" type="ORF">A3A20_01710</name>
</gene>
<keyword evidence="5 10" id="KW-0133">Cell shape</keyword>
<dbReference type="InterPro" id="IPR004276">
    <property type="entry name" value="GlycoTrans_28_N"/>
</dbReference>
<dbReference type="Pfam" id="PF04101">
    <property type="entry name" value="Glyco_tran_28_C"/>
    <property type="match status" value="1"/>
</dbReference>
<feature type="transmembrane region" description="Helical" evidence="11">
    <location>
        <begin position="71"/>
        <end position="92"/>
    </location>
</feature>
<feature type="binding site" evidence="10">
    <location>
        <position position="305"/>
    </location>
    <ligand>
        <name>UDP-N-acetyl-alpha-D-glucosamine</name>
        <dbReference type="ChEBI" id="CHEBI:57705"/>
    </ligand>
</feature>
<dbReference type="PANTHER" id="PTHR21015">
    <property type="entry name" value="UDP-N-ACETYLGLUCOSAMINE--N-ACETYLMURAMYL-(PENTAPEPTIDE) PYROPHOSPHORYL-UNDECAPRENOL N-ACETYLGLUCOSAMINE TRANSFERASE 1"/>
    <property type="match status" value="1"/>
</dbReference>
<dbReference type="SUPFAM" id="SSF53756">
    <property type="entry name" value="UDP-Glycosyltransferase/glycogen phosphorylase"/>
    <property type="match status" value="1"/>
</dbReference>
<evidence type="ECO:0000256" key="11">
    <source>
        <dbReference type="SAM" id="Phobius"/>
    </source>
</evidence>
<dbReference type="InterPro" id="IPR006009">
    <property type="entry name" value="GlcNAc_MurG"/>
</dbReference>
<keyword evidence="1 10" id="KW-1003">Cell membrane</keyword>
<dbReference type="GO" id="GO:0051301">
    <property type="term" value="P:cell division"/>
    <property type="evidence" value="ECO:0007669"/>
    <property type="project" value="UniProtKB-KW"/>
</dbReference>
<dbReference type="Proteomes" id="UP000178946">
    <property type="component" value="Unassembled WGS sequence"/>
</dbReference>
<dbReference type="Pfam" id="PF03033">
    <property type="entry name" value="Glyco_transf_28"/>
    <property type="match status" value="1"/>
</dbReference>
<dbReference type="GO" id="GO:0008360">
    <property type="term" value="P:regulation of cell shape"/>
    <property type="evidence" value="ECO:0007669"/>
    <property type="project" value="UniProtKB-KW"/>
</dbReference>
<protein>
    <recommendedName>
        <fullName evidence="10">UDP-N-acetylglucosamine--N-acetylmuramyl-(pentapeptide) pyrophosphoryl-undecaprenol N-acetylglucosamine transferase</fullName>
        <ecNumber evidence="10">2.4.1.227</ecNumber>
    </recommendedName>
    <alternativeName>
        <fullName evidence="10">Undecaprenyl-PP-MurNAc-pentapeptide-UDPGlcNAc GlcNAc transferase</fullName>
    </alternativeName>
</protein>
<comment type="catalytic activity">
    <reaction evidence="10">
        <text>di-trans,octa-cis-undecaprenyl diphospho-N-acetyl-alpha-D-muramoyl-L-alanyl-D-glutamyl-meso-2,6-diaminopimeloyl-D-alanyl-D-alanine + UDP-N-acetyl-alpha-D-glucosamine = di-trans,octa-cis-undecaprenyl diphospho-[N-acetyl-alpha-D-glucosaminyl-(1-&gt;4)]-N-acetyl-alpha-D-muramoyl-L-alanyl-D-glutamyl-meso-2,6-diaminopimeloyl-D-alanyl-D-alanine + UDP + H(+)</text>
        <dbReference type="Rhea" id="RHEA:31227"/>
        <dbReference type="ChEBI" id="CHEBI:15378"/>
        <dbReference type="ChEBI" id="CHEBI:57705"/>
        <dbReference type="ChEBI" id="CHEBI:58223"/>
        <dbReference type="ChEBI" id="CHEBI:61387"/>
        <dbReference type="ChEBI" id="CHEBI:61388"/>
        <dbReference type="EC" id="2.4.1.227"/>
    </reaction>
</comment>
<accession>A0A1F8DTA4</accession>
<dbReference type="AlphaFoldDB" id="A0A1F8DTA4"/>
<keyword evidence="6 10" id="KW-0573">Peptidoglycan synthesis</keyword>
<dbReference type="Gene3D" id="3.40.50.2000">
    <property type="entry name" value="Glycogen Phosphorylase B"/>
    <property type="match status" value="2"/>
</dbReference>
<feature type="binding site" evidence="10">
    <location>
        <begin position="13"/>
        <end position="15"/>
    </location>
    <ligand>
        <name>UDP-N-acetyl-alpha-D-glucosamine</name>
        <dbReference type="ChEBI" id="CHEBI:57705"/>
    </ligand>
</feature>
<proteinExistence type="inferred from homology"/>
<dbReference type="InterPro" id="IPR007235">
    <property type="entry name" value="Glyco_trans_28_C"/>
</dbReference>
<dbReference type="GO" id="GO:0005886">
    <property type="term" value="C:plasma membrane"/>
    <property type="evidence" value="ECO:0007669"/>
    <property type="project" value="UniProtKB-SubCell"/>
</dbReference>
<dbReference type="CDD" id="cd03785">
    <property type="entry name" value="GT28_MurG"/>
    <property type="match status" value="1"/>
</dbReference>
<evidence type="ECO:0000256" key="7">
    <source>
        <dbReference type="ARBA" id="ARBA00023136"/>
    </source>
</evidence>
<keyword evidence="7 10" id="KW-0472">Membrane</keyword>
<keyword evidence="11" id="KW-0812">Transmembrane</keyword>
<dbReference type="STRING" id="1802557.A3A20_01710"/>
<comment type="caution">
    <text evidence="14">The sequence shown here is derived from an EMBL/GenBank/DDBJ whole genome shotgun (WGS) entry which is preliminary data.</text>
</comment>
<evidence type="ECO:0000256" key="9">
    <source>
        <dbReference type="ARBA" id="ARBA00023316"/>
    </source>
</evidence>
<comment type="subcellular location">
    <subcellularLocation>
        <location evidence="10">Cell membrane</location>
        <topology evidence="10">Peripheral membrane protein</topology>
        <orientation evidence="10">Cytoplasmic side</orientation>
    </subcellularLocation>
</comment>
<feature type="binding site" evidence="10">
    <location>
        <position position="174"/>
    </location>
    <ligand>
        <name>UDP-N-acetyl-alpha-D-glucosamine</name>
        <dbReference type="ChEBI" id="CHEBI:57705"/>
    </ligand>
</feature>
<evidence type="ECO:0000313" key="14">
    <source>
        <dbReference type="EMBL" id="OGM91636.1"/>
    </source>
</evidence>
<evidence type="ECO:0000256" key="6">
    <source>
        <dbReference type="ARBA" id="ARBA00022984"/>
    </source>
</evidence>
<keyword evidence="3 10" id="KW-0328">Glycosyltransferase</keyword>
<evidence type="ECO:0000256" key="4">
    <source>
        <dbReference type="ARBA" id="ARBA00022679"/>
    </source>
</evidence>
<dbReference type="EMBL" id="MGIR01000001">
    <property type="protein sequence ID" value="OGM91636.1"/>
    <property type="molecule type" value="Genomic_DNA"/>
</dbReference>
<feature type="domain" description="Glycosyltransferase family 28 N-terminal" evidence="12">
    <location>
        <begin position="6"/>
        <end position="148"/>
    </location>
</feature>
<keyword evidence="11" id="KW-1133">Transmembrane helix</keyword>
<feature type="binding site" evidence="10">
    <location>
        <position position="206"/>
    </location>
    <ligand>
        <name>UDP-N-acetyl-alpha-D-glucosamine</name>
        <dbReference type="ChEBI" id="CHEBI:57705"/>
    </ligand>
</feature>
<comment type="function">
    <text evidence="10">Cell wall formation. Catalyzes the transfer of a GlcNAc subunit on undecaprenyl-pyrophosphoryl-MurNAc-pentapeptide (lipid intermediate I) to form undecaprenyl-pyrophosphoryl-MurNAc-(pentapeptide)GlcNAc (lipid intermediate II).</text>
</comment>
<reference evidence="14 15" key="1">
    <citation type="journal article" date="2016" name="Nat. Commun.">
        <title>Thousands of microbial genomes shed light on interconnected biogeochemical processes in an aquifer system.</title>
        <authorList>
            <person name="Anantharaman K."/>
            <person name="Brown C.T."/>
            <person name="Hug L.A."/>
            <person name="Sharon I."/>
            <person name="Castelle C.J."/>
            <person name="Probst A.J."/>
            <person name="Thomas B.C."/>
            <person name="Singh A."/>
            <person name="Wilkins M.J."/>
            <person name="Karaoz U."/>
            <person name="Brodie E.L."/>
            <person name="Williams K.H."/>
            <person name="Hubbard S.S."/>
            <person name="Banfield J.F."/>
        </authorList>
    </citation>
    <scope>NUCLEOTIDE SEQUENCE [LARGE SCALE GENOMIC DNA]</scope>
</reference>
<comment type="pathway">
    <text evidence="10">Cell wall biogenesis; peptidoglycan biosynthesis.</text>
</comment>
<evidence type="ECO:0000256" key="8">
    <source>
        <dbReference type="ARBA" id="ARBA00023306"/>
    </source>
</evidence>
<dbReference type="UniPathway" id="UPA00219"/>
<keyword evidence="8 10" id="KW-0131">Cell cycle</keyword>
<dbReference type="GO" id="GO:0050511">
    <property type="term" value="F:undecaprenyldiphospho-muramoylpentapeptide beta-N-acetylglucosaminyltransferase activity"/>
    <property type="evidence" value="ECO:0007669"/>
    <property type="project" value="UniProtKB-UniRule"/>
</dbReference>
<keyword evidence="2 10" id="KW-0132">Cell division</keyword>
<evidence type="ECO:0000256" key="5">
    <source>
        <dbReference type="ARBA" id="ARBA00022960"/>
    </source>
</evidence>
<evidence type="ECO:0000259" key="13">
    <source>
        <dbReference type="Pfam" id="PF04101"/>
    </source>
</evidence>